<protein>
    <submittedName>
        <fullName evidence="1">Uncharacterized protein</fullName>
    </submittedName>
</protein>
<sequence length="28" mass="3052">MRTGIVARFDCAGAAHPSRSHIVTPLMR</sequence>
<gene>
    <name evidence="1" type="ORF">METZ01_LOCUS68159</name>
</gene>
<proteinExistence type="predicted"/>
<name>A0A381TGQ1_9ZZZZ</name>
<reference evidence="1" key="1">
    <citation type="submission" date="2018-05" db="EMBL/GenBank/DDBJ databases">
        <authorList>
            <person name="Lanie J.A."/>
            <person name="Ng W.-L."/>
            <person name="Kazmierczak K.M."/>
            <person name="Andrzejewski T.M."/>
            <person name="Davidsen T.M."/>
            <person name="Wayne K.J."/>
            <person name="Tettelin H."/>
            <person name="Glass J.I."/>
            <person name="Rusch D."/>
            <person name="Podicherti R."/>
            <person name="Tsui H.-C.T."/>
            <person name="Winkler M.E."/>
        </authorList>
    </citation>
    <scope>NUCLEOTIDE SEQUENCE</scope>
</reference>
<organism evidence="1">
    <name type="scientific">marine metagenome</name>
    <dbReference type="NCBI Taxonomy" id="408172"/>
    <lineage>
        <taxon>unclassified sequences</taxon>
        <taxon>metagenomes</taxon>
        <taxon>ecological metagenomes</taxon>
    </lineage>
</organism>
<dbReference type="EMBL" id="UINC01004570">
    <property type="protein sequence ID" value="SVA15305.1"/>
    <property type="molecule type" value="Genomic_DNA"/>
</dbReference>
<evidence type="ECO:0000313" key="1">
    <source>
        <dbReference type="EMBL" id="SVA15305.1"/>
    </source>
</evidence>
<accession>A0A381TGQ1</accession>
<dbReference type="AlphaFoldDB" id="A0A381TGQ1"/>